<dbReference type="SUPFAM" id="SSF103473">
    <property type="entry name" value="MFS general substrate transporter"/>
    <property type="match status" value="1"/>
</dbReference>
<feature type="transmembrane region" description="Helical" evidence="9">
    <location>
        <begin position="368"/>
        <end position="389"/>
    </location>
</feature>
<keyword evidence="4 9" id="KW-0926">Vacuole</keyword>
<dbReference type="GO" id="GO:0032974">
    <property type="term" value="P:amino acid transmembrane export from vacuole"/>
    <property type="evidence" value="ECO:0007669"/>
    <property type="project" value="InterPro"/>
</dbReference>
<comment type="subcellular location">
    <subcellularLocation>
        <location evidence="1">Endomembrane system</location>
        <topology evidence="1">Multi-pass membrane protein</topology>
    </subcellularLocation>
    <subcellularLocation>
        <location evidence="9">Vacuole membrane</location>
        <topology evidence="9">Multi-pass membrane protein</topology>
    </subcellularLocation>
</comment>
<feature type="transmembrane region" description="Helical" evidence="9">
    <location>
        <begin position="271"/>
        <end position="295"/>
    </location>
</feature>
<keyword evidence="3 9" id="KW-0813">Transport</keyword>
<evidence type="ECO:0000256" key="8">
    <source>
        <dbReference type="ARBA" id="ARBA00023136"/>
    </source>
</evidence>
<proteinExistence type="inferred from homology"/>
<evidence type="ECO:0000313" key="10">
    <source>
        <dbReference type="EMBL" id="ORY91851.1"/>
    </source>
</evidence>
<gene>
    <name evidence="10" type="ORF">BCR43DRAFT_508020</name>
</gene>
<accession>A0A1X2H226</accession>
<evidence type="ECO:0000256" key="2">
    <source>
        <dbReference type="ARBA" id="ARBA00006978"/>
    </source>
</evidence>
<keyword evidence="8 9" id="KW-0472">Membrane</keyword>
<keyword evidence="7 9" id="KW-1133">Transmembrane helix</keyword>
<keyword evidence="9" id="KW-0072">Autophagy</keyword>
<comment type="similarity">
    <text evidence="2 9">Belongs to the ATG22 family.</text>
</comment>
<dbReference type="OrthoDB" id="192733at2759"/>
<dbReference type="EMBL" id="MCGN01000010">
    <property type="protein sequence ID" value="ORY91851.1"/>
    <property type="molecule type" value="Genomic_DNA"/>
</dbReference>
<dbReference type="InterPro" id="IPR050495">
    <property type="entry name" value="ATG22/LtaA_families"/>
</dbReference>
<dbReference type="InParanoid" id="A0A1X2H226"/>
<comment type="caution">
    <text evidence="10">The sequence shown here is derived from an EMBL/GenBank/DDBJ whole genome shotgun (WGS) entry which is preliminary data.</text>
</comment>
<sequence length="558" mass="61975">MDLIRERILADPFKVAEEDDANYDDELLDKRIQRQPPATKKELWGYYLYYNGDNGYTIFSYIPTITQYLAYRGGFSPADGAPCDVNNATQPCNVHWMNVQGGIPVSSMMLYIQSIAFSIQFLLFTTFGSLADYGRWNRWILLGATVIGCASQIVPIALINDDGSHWGAMMAIQAVALISYGASLVFYAAAFPNLSDNLPAVRAAQANPKRTAKEKQQVSEKWRNHVSAISTTWSNIGFLILTALLSGVSFLDWSGRYAFPAGTDPMLGNAPVYNFISTAVCGVFWALNALPYFMFQPRGRQGPPLPKTENHLFIGWKSIFTAFTEIRKLKYLFLYIFSYFMFSDAVSTINQMSSIIQGEIVSFSAQQITIIGLITAVTSIIGCVGFLWVSRTFQIKTKTTLLTIVILTTVVPVWGCFGISMDNFGIKTKWELWAFSAWSGLFTAPIWAWQQTMLAELTPKGKENLFFGLFGVINKASSWIGPVVVGAISQSSGNVWMGWPFVLALFVVATIILFFIDVDAAKRDLAAYEQQYSLDVGDAAVVPSSGVDETVDELEKRN</sequence>
<feature type="transmembrane region" description="Helical" evidence="9">
    <location>
        <begin position="495"/>
        <end position="516"/>
    </location>
</feature>
<feature type="transmembrane region" description="Helical" evidence="9">
    <location>
        <begin position="139"/>
        <end position="159"/>
    </location>
</feature>
<dbReference type="PANTHER" id="PTHR23519:SF1">
    <property type="entry name" value="AUTOPHAGY-RELATED PROTEIN 22"/>
    <property type="match status" value="1"/>
</dbReference>
<feature type="transmembrane region" description="Helical" evidence="9">
    <location>
        <begin position="232"/>
        <end position="251"/>
    </location>
</feature>
<dbReference type="GO" id="GO:0012505">
    <property type="term" value="C:endomembrane system"/>
    <property type="evidence" value="ECO:0007669"/>
    <property type="project" value="UniProtKB-SubCell"/>
</dbReference>
<keyword evidence="5 9" id="KW-0812">Transmembrane</keyword>
<protein>
    <recommendedName>
        <fullName evidence="9">Autophagy-related protein</fullName>
    </recommendedName>
</protein>
<evidence type="ECO:0000256" key="7">
    <source>
        <dbReference type="ARBA" id="ARBA00022989"/>
    </source>
</evidence>
<comment type="function">
    <text evidence="9">Vacuolar effluxer which mediate the efflux of amino acids resulting from autophagic degradation. The release of autophagic amino acids allows the maintenance of protein synthesis and viability during nitrogen starvation.</text>
</comment>
<dbReference type="InterPro" id="IPR044738">
    <property type="entry name" value="Atg22"/>
</dbReference>
<dbReference type="PANTHER" id="PTHR23519">
    <property type="entry name" value="AUTOPHAGY-RELATED PROTEIN 22"/>
    <property type="match status" value="1"/>
</dbReference>
<feature type="transmembrane region" description="Helical" evidence="9">
    <location>
        <begin position="401"/>
        <end position="420"/>
    </location>
</feature>
<dbReference type="Proteomes" id="UP000242180">
    <property type="component" value="Unassembled WGS sequence"/>
</dbReference>
<feature type="transmembrane region" description="Helical" evidence="9">
    <location>
        <begin position="108"/>
        <end position="127"/>
    </location>
</feature>
<evidence type="ECO:0000256" key="1">
    <source>
        <dbReference type="ARBA" id="ARBA00004127"/>
    </source>
</evidence>
<feature type="transmembrane region" description="Helical" evidence="9">
    <location>
        <begin position="332"/>
        <end position="356"/>
    </location>
</feature>
<dbReference type="CDD" id="cd17483">
    <property type="entry name" value="MFS_Atg22_like"/>
    <property type="match status" value="1"/>
</dbReference>
<organism evidence="10 11">
    <name type="scientific">Syncephalastrum racemosum</name>
    <name type="common">Filamentous fungus</name>
    <dbReference type="NCBI Taxonomy" id="13706"/>
    <lineage>
        <taxon>Eukaryota</taxon>
        <taxon>Fungi</taxon>
        <taxon>Fungi incertae sedis</taxon>
        <taxon>Mucoromycota</taxon>
        <taxon>Mucoromycotina</taxon>
        <taxon>Mucoromycetes</taxon>
        <taxon>Mucorales</taxon>
        <taxon>Syncephalastraceae</taxon>
        <taxon>Syncephalastrum</taxon>
    </lineage>
</organism>
<feature type="transmembrane region" description="Helical" evidence="9">
    <location>
        <begin position="165"/>
        <end position="189"/>
    </location>
</feature>
<evidence type="ECO:0000256" key="6">
    <source>
        <dbReference type="ARBA" id="ARBA00022970"/>
    </source>
</evidence>
<evidence type="ECO:0000256" key="3">
    <source>
        <dbReference type="ARBA" id="ARBA00022448"/>
    </source>
</evidence>
<dbReference type="Pfam" id="PF11700">
    <property type="entry name" value="ATG22"/>
    <property type="match status" value="1"/>
</dbReference>
<dbReference type="InterPro" id="IPR024671">
    <property type="entry name" value="Atg22-like"/>
</dbReference>
<dbReference type="Gene3D" id="1.20.1250.20">
    <property type="entry name" value="MFS general substrate transporter like domains"/>
    <property type="match status" value="2"/>
</dbReference>
<dbReference type="AlphaFoldDB" id="A0A1X2H226"/>
<evidence type="ECO:0000256" key="5">
    <source>
        <dbReference type="ARBA" id="ARBA00022692"/>
    </source>
</evidence>
<evidence type="ECO:0000313" key="11">
    <source>
        <dbReference type="Proteomes" id="UP000242180"/>
    </source>
</evidence>
<dbReference type="GO" id="GO:0005774">
    <property type="term" value="C:vacuolar membrane"/>
    <property type="evidence" value="ECO:0007669"/>
    <property type="project" value="UniProtKB-SubCell"/>
</dbReference>
<evidence type="ECO:0000256" key="4">
    <source>
        <dbReference type="ARBA" id="ARBA00022554"/>
    </source>
</evidence>
<dbReference type="GO" id="GO:0006914">
    <property type="term" value="P:autophagy"/>
    <property type="evidence" value="ECO:0007669"/>
    <property type="project" value="UniProtKB-KW"/>
</dbReference>
<name>A0A1X2H226_SYNRA</name>
<dbReference type="FunCoup" id="A0A1X2H226">
    <property type="interactions" value="6"/>
</dbReference>
<dbReference type="InterPro" id="IPR036259">
    <property type="entry name" value="MFS_trans_sf"/>
</dbReference>
<dbReference type="OMA" id="GQCVLPW"/>
<feature type="transmembrane region" description="Helical" evidence="9">
    <location>
        <begin position="465"/>
        <end position="489"/>
    </location>
</feature>
<feature type="transmembrane region" description="Helical" evidence="9">
    <location>
        <begin position="432"/>
        <end position="449"/>
    </location>
</feature>
<keyword evidence="11" id="KW-1185">Reference proteome</keyword>
<keyword evidence="6 9" id="KW-0029">Amino-acid transport</keyword>
<dbReference type="STRING" id="13706.A0A1X2H226"/>
<reference evidence="10 11" key="1">
    <citation type="submission" date="2016-07" db="EMBL/GenBank/DDBJ databases">
        <title>Pervasive Adenine N6-methylation of Active Genes in Fungi.</title>
        <authorList>
            <consortium name="DOE Joint Genome Institute"/>
            <person name="Mondo S.J."/>
            <person name="Dannebaum R.O."/>
            <person name="Kuo R.C."/>
            <person name="Labutti K."/>
            <person name="Haridas S."/>
            <person name="Kuo A."/>
            <person name="Salamov A."/>
            <person name="Ahrendt S.R."/>
            <person name="Lipzen A."/>
            <person name="Sullivan W."/>
            <person name="Andreopoulos W.B."/>
            <person name="Clum A."/>
            <person name="Lindquist E."/>
            <person name="Daum C."/>
            <person name="Ramamoorthy G.K."/>
            <person name="Gryganskyi A."/>
            <person name="Culley D."/>
            <person name="Magnuson J.K."/>
            <person name="James T.Y."/>
            <person name="O'Malley M.A."/>
            <person name="Stajich J.E."/>
            <person name="Spatafora J.W."/>
            <person name="Visel A."/>
            <person name="Grigoriev I.V."/>
        </authorList>
    </citation>
    <scope>NUCLEOTIDE SEQUENCE [LARGE SCALE GENOMIC DNA]</scope>
    <source>
        <strain evidence="10 11">NRRL 2496</strain>
    </source>
</reference>
<evidence type="ECO:0000256" key="9">
    <source>
        <dbReference type="RuleBase" id="RU363073"/>
    </source>
</evidence>